<dbReference type="Gene3D" id="1.10.20.40">
    <property type="entry name" value="Formin, diaphanous GTPase-binding domain"/>
    <property type="match status" value="1"/>
</dbReference>
<accession>A0ABM1RZC7</accession>
<dbReference type="PANTHER" id="PTHR45691">
    <property type="entry name" value="PROTEIN DIAPHANOUS"/>
    <property type="match status" value="1"/>
</dbReference>
<dbReference type="InterPro" id="IPR011989">
    <property type="entry name" value="ARM-like"/>
</dbReference>
<keyword evidence="8" id="KW-1185">Reference proteome</keyword>
<feature type="region of interest" description="Disordered" evidence="4">
    <location>
        <begin position="1"/>
        <end position="43"/>
    </location>
</feature>
<dbReference type="Pfam" id="PF06367">
    <property type="entry name" value="Drf_FH3"/>
    <property type="match status" value="1"/>
</dbReference>
<evidence type="ECO:0000256" key="3">
    <source>
        <dbReference type="SAM" id="Coils"/>
    </source>
</evidence>
<evidence type="ECO:0000313" key="8">
    <source>
        <dbReference type="Proteomes" id="UP000694941"/>
    </source>
</evidence>
<evidence type="ECO:0000313" key="9">
    <source>
        <dbReference type="RefSeq" id="XP_013792499.1"/>
    </source>
</evidence>
<dbReference type="PROSITE" id="PS51231">
    <property type="entry name" value="DAD"/>
    <property type="match status" value="1"/>
</dbReference>
<sequence length="1073" mass="120784">MASRERDKKGGNLRDMFGGLGKSKKERGKYPQSVNPRPQSEDFSDHLDAAEHMLVTLTDEEINNEFEKMLDDMNLSEEKKEPLRSRPMMIKKEMLSMHLKGNPPKGSNRSQFDSPENYVRFLCNPEMSLDKLLRGIESLRIALTNNPVSWVVEFGSNGLDKLLQILNACYGRENKYEKIQHECIKCLKAIMNNTAGLKQVFTHKDALTILARSINFSQPNIMVDAVKLMAAVCLIPPSGHERVLEAITTSAELEDRDRFSAIVQGLGRKDNDALRGSCFALINCIVSTPDDLEFKLHLRNEFMRSGLSDILEDLQAELGKEQDSKTEELSIQLKVFLEGKDEDHDEFLQRYDLVRFEMDEPGECFELIKQTVTDTAAEPYFLSILQHLLLIRDDALARPAYYKLIEECISQIVLHKSGCDPDFRSSKHFKIDVEPLIENLVERAKQEEEKQSQELTKKLEEAVTAKQEADAKLAQAEQKLVEIENQLNEIKSTGVVPSQKILAPPPPPGSGIPPPPPLPGSTIPPPPPPPPGSGIPPPPPPPGGGGIPPPPPPPPPGGGPPPPPPPPGLGGLKFNVPQGSPSPVAMDVLPFGIKPKKKYQLETPLKKANWKKIQPQKLSEKSFWVKVAEETLADEDVLDSLTLKFSSAPPAKKPKQQTEEKSVKKAKELKVLDNKSAQNLMILLGSVKMSAQEMKDMILCINEDHLTDAMLQQLIRYMPEPDQLKKLDDFKNQYDDLAEAEQFAITMGSIKRLVPRLKSVSFKLNFAEKVQDIKPDIVAATAACEEVKTSEKFSLILKLVLLIGNIMNSGSKNGQAIGFEVSFLPKLSGTKAQDQKTTLMQFLADIVEKKYPDALNFGEELLHVTRAARVSPEQIQKNLNQMKKSIQQLETDLKTFRPQSDNDRFEEVMKSFLTESSKQYELLDSMYNKMGKLYENIAEYFAFDPKKYTLDEFFGDIKAFKEGFQEAHKENVRVREVEEKIRRAKEAKEKSDKEKQERKEMKRQLIDISSGEDQEGVMDNLLEALKTGSAFSHKPRKRVPRAAGAERRAQLNRNRSRTAINAQDNRDLDSRER</sequence>
<feature type="domain" description="DAD" evidence="5">
    <location>
        <begin position="1011"/>
        <end position="1043"/>
    </location>
</feature>
<evidence type="ECO:0000259" key="5">
    <source>
        <dbReference type="PROSITE" id="PS51231"/>
    </source>
</evidence>
<dbReference type="InterPro" id="IPR014767">
    <property type="entry name" value="DAD_dom"/>
</dbReference>
<gene>
    <name evidence="9 10" type="primary">LOC106476350</name>
</gene>
<feature type="compositionally biased region" description="Pro residues" evidence="4">
    <location>
        <begin position="503"/>
        <end position="568"/>
    </location>
</feature>
<dbReference type="RefSeq" id="XP_022236732.1">
    <property type="nucleotide sequence ID" value="XM_022381024.1"/>
</dbReference>
<feature type="region of interest" description="Disordered" evidence="4">
    <location>
        <begin position="496"/>
        <end position="581"/>
    </location>
</feature>
<dbReference type="InterPro" id="IPR016024">
    <property type="entry name" value="ARM-type_fold"/>
</dbReference>
<evidence type="ECO:0000256" key="1">
    <source>
        <dbReference type="ARBA" id="ARBA00008214"/>
    </source>
</evidence>
<feature type="compositionally biased region" description="Basic and acidic residues" evidence="4">
    <location>
        <begin position="1"/>
        <end position="12"/>
    </location>
</feature>
<feature type="region of interest" description="Disordered" evidence="4">
    <location>
        <begin position="1026"/>
        <end position="1073"/>
    </location>
</feature>
<evidence type="ECO:0000259" key="6">
    <source>
        <dbReference type="PROSITE" id="PS51232"/>
    </source>
</evidence>
<dbReference type="Pfam" id="PF02181">
    <property type="entry name" value="FH2"/>
    <property type="match status" value="1"/>
</dbReference>
<dbReference type="SMART" id="SM01140">
    <property type="entry name" value="Drf_GBD"/>
    <property type="match status" value="1"/>
</dbReference>
<dbReference type="SMART" id="SM01139">
    <property type="entry name" value="Drf_FH3"/>
    <property type="match status" value="1"/>
</dbReference>
<dbReference type="InterPro" id="IPR044933">
    <property type="entry name" value="DIA_GBD_sf"/>
</dbReference>
<reference evidence="9 10" key="1">
    <citation type="submission" date="2025-05" db="UniProtKB">
        <authorList>
            <consortium name="RefSeq"/>
        </authorList>
    </citation>
    <scope>IDENTIFICATION</scope>
    <source>
        <tissue evidence="9 10">Muscle</tissue>
    </source>
</reference>
<dbReference type="InterPro" id="IPR042201">
    <property type="entry name" value="FH2_Formin_sf"/>
</dbReference>
<feature type="compositionally biased region" description="Polar residues" evidence="4">
    <location>
        <begin position="1051"/>
        <end position="1063"/>
    </location>
</feature>
<dbReference type="RefSeq" id="XP_013792499.1">
    <property type="nucleotide sequence ID" value="XM_013937045.2"/>
</dbReference>
<dbReference type="PANTHER" id="PTHR45691:SF6">
    <property type="entry name" value="PROTEIN DIAPHANOUS"/>
    <property type="match status" value="1"/>
</dbReference>
<protein>
    <submittedName>
        <fullName evidence="9 10">Protein diaphanous-like</fullName>
    </submittedName>
</protein>
<dbReference type="InterPro" id="IPR010473">
    <property type="entry name" value="GTPase-bd"/>
</dbReference>
<dbReference type="PROSITE" id="PS51444">
    <property type="entry name" value="FH2"/>
    <property type="match status" value="1"/>
</dbReference>
<organism evidence="8 10">
    <name type="scientific">Limulus polyphemus</name>
    <name type="common">Atlantic horseshoe crab</name>
    <dbReference type="NCBI Taxonomy" id="6850"/>
    <lineage>
        <taxon>Eukaryota</taxon>
        <taxon>Metazoa</taxon>
        <taxon>Ecdysozoa</taxon>
        <taxon>Arthropoda</taxon>
        <taxon>Chelicerata</taxon>
        <taxon>Merostomata</taxon>
        <taxon>Xiphosura</taxon>
        <taxon>Limulidae</taxon>
        <taxon>Limulus</taxon>
    </lineage>
</organism>
<keyword evidence="2 3" id="KW-0175">Coiled coil</keyword>
<dbReference type="SMART" id="SM00498">
    <property type="entry name" value="FH2"/>
    <property type="match status" value="1"/>
</dbReference>
<comment type="similarity">
    <text evidence="1">Belongs to the formin homology family. Diaphanous subfamily.</text>
</comment>
<evidence type="ECO:0000259" key="7">
    <source>
        <dbReference type="PROSITE" id="PS51444"/>
    </source>
</evidence>
<feature type="domain" description="FH2" evidence="7">
    <location>
        <begin position="595"/>
        <end position="990"/>
    </location>
</feature>
<evidence type="ECO:0000256" key="2">
    <source>
        <dbReference type="ARBA" id="ARBA00023054"/>
    </source>
</evidence>
<name>A0ABM1RZC7_LIMPO</name>
<dbReference type="InterPro" id="IPR010472">
    <property type="entry name" value="FH3_dom"/>
</dbReference>
<proteinExistence type="inferred from homology"/>
<feature type="compositionally biased region" description="Basic and acidic residues" evidence="4">
    <location>
        <begin position="1064"/>
        <end position="1073"/>
    </location>
</feature>
<evidence type="ECO:0000256" key="4">
    <source>
        <dbReference type="SAM" id="MobiDB-lite"/>
    </source>
</evidence>
<dbReference type="GeneID" id="106476350"/>
<dbReference type="InterPro" id="IPR014768">
    <property type="entry name" value="GBD/FH3_dom"/>
</dbReference>
<dbReference type="InterPro" id="IPR051412">
    <property type="entry name" value="Formin_Homology_Diaphanous_sf"/>
</dbReference>
<dbReference type="Proteomes" id="UP000694941">
    <property type="component" value="Unplaced"/>
</dbReference>
<evidence type="ECO:0000313" key="10">
    <source>
        <dbReference type="RefSeq" id="XP_022236732.1"/>
    </source>
</evidence>
<feature type="compositionally biased region" description="Basic and acidic residues" evidence="4">
    <location>
        <begin position="982"/>
        <end position="1005"/>
    </location>
</feature>
<dbReference type="Pfam" id="PF06371">
    <property type="entry name" value="Drf_GBD"/>
    <property type="match status" value="1"/>
</dbReference>
<dbReference type="Gene3D" id="1.20.58.630">
    <property type="match status" value="1"/>
</dbReference>
<dbReference type="Gene3D" id="1.10.238.150">
    <property type="entry name" value="Formin, FH3 diaphanous domain"/>
    <property type="match status" value="1"/>
</dbReference>
<feature type="domain" description="GBD/FH3" evidence="6">
    <location>
        <begin position="54"/>
        <end position="420"/>
    </location>
</feature>
<feature type="region of interest" description="Disordered" evidence="4">
    <location>
        <begin position="982"/>
        <end position="1010"/>
    </location>
</feature>
<dbReference type="Gene3D" id="1.25.10.10">
    <property type="entry name" value="Leucine-rich Repeat Variant"/>
    <property type="match status" value="1"/>
</dbReference>
<dbReference type="SUPFAM" id="SSF48371">
    <property type="entry name" value="ARM repeat"/>
    <property type="match status" value="1"/>
</dbReference>
<dbReference type="SUPFAM" id="SSF101447">
    <property type="entry name" value="Formin homology 2 domain (FH2 domain)"/>
    <property type="match status" value="1"/>
</dbReference>
<dbReference type="Gene3D" id="6.10.30.30">
    <property type="match status" value="1"/>
</dbReference>
<dbReference type="Gene3D" id="1.20.58.2220">
    <property type="entry name" value="Formin, FH2 domain"/>
    <property type="match status" value="1"/>
</dbReference>
<dbReference type="PROSITE" id="PS51232">
    <property type="entry name" value="GBD_FH3"/>
    <property type="match status" value="1"/>
</dbReference>
<dbReference type="InterPro" id="IPR015425">
    <property type="entry name" value="FH2_Formin"/>
</dbReference>
<feature type="coiled-coil region" evidence="3">
    <location>
        <begin position="437"/>
        <end position="493"/>
    </location>
</feature>